<dbReference type="Proteomes" id="UP000324222">
    <property type="component" value="Unassembled WGS sequence"/>
</dbReference>
<proteinExistence type="predicted"/>
<gene>
    <name evidence="2" type="ORF">E2C01_010431</name>
</gene>
<evidence type="ECO:0000313" key="2">
    <source>
        <dbReference type="EMBL" id="MPC17568.1"/>
    </source>
</evidence>
<name>A0A5B7D8C4_PORTR</name>
<protein>
    <submittedName>
        <fullName evidence="2">Uncharacterized protein</fullName>
    </submittedName>
</protein>
<dbReference type="AlphaFoldDB" id="A0A5B7D8C4"/>
<evidence type="ECO:0000256" key="1">
    <source>
        <dbReference type="SAM" id="MobiDB-lite"/>
    </source>
</evidence>
<accession>A0A5B7D8C4</accession>
<evidence type="ECO:0000313" key="3">
    <source>
        <dbReference type="Proteomes" id="UP000324222"/>
    </source>
</evidence>
<keyword evidence="3" id="KW-1185">Reference proteome</keyword>
<feature type="region of interest" description="Disordered" evidence="1">
    <location>
        <begin position="1"/>
        <end position="41"/>
    </location>
</feature>
<reference evidence="2 3" key="1">
    <citation type="submission" date="2019-05" db="EMBL/GenBank/DDBJ databases">
        <title>Another draft genome of Portunus trituberculatus and its Hox gene families provides insights of decapod evolution.</title>
        <authorList>
            <person name="Jeong J.-H."/>
            <person name="Song I."/>
            <person name="Kim S."/>
            <person name="Choi T."/>
            <person name="Kim D."/>
            <person name="Ryu S."/>
            <person name="Kim W."/>
        </authorList>
    </citation>
    <scope>NUCLEOTIDE SEQUENCE [LARGE SCALE GENOMIC DNA]</scope>
    <source>
        <tissue evidence="2">Muscle</tissue>
    </source>
</reference>
<organism evidence="2 3">
    <name type="scientific">Portunus trituberculatus</name>
    <name type="common">Swimming crab</name>
    <name type="synonym">Neptunus trituberculatus</name>
    <dbReference type="NCBI Taxonomy" id="210409"/>
    <lineage>
        <taxon>Eukaryota</taxon>
        <taxon>Metazoa</taxon>
        <taxon>Ecdysozoa</taxon>
        <taxon>Arthropoda</taxon>
        <taxon>Crustacea</taxon>
        <taxon>Multicrustacea</taxon>
        <taxon>Malacostraca</taxon>
        <taxon>Eumalacostraca</taxon>
        <taxon>Eucarida</taxon>
        <taxon>Decapoda</taxon>
        <taxon>Pleocyemata</taxon>
        <taxon>Brachyura</taxon>
        <taxon>Eubrachyura</taxon>
        <taxon>Portunoidea</taxon>
        <taxon>Portunidae</taxon>
        <taxon>Portuninae</taxon>
        <taxon>Portunus</taxon>
    </lineage>
</organism>
<sequence>MDVLLPNPVTGAAVWDAGKQNSQRRERSRGDTQPGSETVEIKTPLLNHGTEAWLLFAPNSSANQANIPMRLGIRPTLLEAMAVQASCSYELLGDCEALWNP</sequence>
<comment type="caution">
    <text evidence="2">The sequence shown here is derived from an EMBL/GenBank/DDBJ whole genome shotgun (WGS) entry which is preliminary data.</text>
</comment>
<dbReference type="EMBL" id="VSRR010000601">
    <property type="protein sequence ID" value="MPC17568.1"/>
    <property type="molecule type" value="Genomic_DNA"/>
</dbReference>